<feature type="active site" description="Proton donor/acceptor" evidence="15">
    <location>
        <position position="260"/>
    </location>
</feature>
<dbReference type="GO" id="GO:0006281">
    <property type="term" value="P:DNA repair"/>
    <property type="evidence" value="ECO:0007669"/>
    <property type="project" value="UniProtKB-KW"/>
</dbReference>
<dbReference type="InterPro" id="IPR037113">
    <property type="entry name" value="Hat1_N_sf"/>
</dbReference>
<protein>
    <recommendedName>
        <fullName evidence="5 14">Histone acetyltransferase type B catalytic subunit</fullName>
        <ecNumber evidence="4 14">2.3.1.48</ecNumber>
    </recommendedName>
</protein>
<comment type="subcellular location">
    <subcellularLocation>
        <location evidence="2 14">Cytoplasm</location>
    </subcellularLocation>
    <subcellularLocation>
        <location evidence="1 14">Nucleus</location>
    </subcellularLocation>
</comment>
<evidence type="ECO:0000256" key="1">
    <source>
        <dbReference type="ARBA" id="ARBA00004123"/>
    </source>
</evidence>
<feature type="domain" description="Histone acetyl transferase HAT1 N-terminal" evidence="19">
    <location>
        <begin position="12"/>
        <end position="166"/>
    </location>
</feature>
<feature type="binding site" evidence="16">
    <location>
        <begin position="225"/>
        <end position="227"/>
    </location>
    <ligand>
        <name>acetyl-CoA</name>
        <dbReference type="ChEBI" id="CHEBI:57288"/>
    </ligand>
</feature>
<evidence type="ECO:0000256" key="7">
    <source>
        <dbReference type="ARBA" id="ARBA00022679"/>
    </source>
</evidence>
<sequence>MTSAQDFKLERWTLSSNDALKISIVNNSEDKAIQFKPNFTYPLYGDKETIFGFKDLTIHLVFDSVTFKPFINAKYSTSVKNYDDVLKILGDNLPENDFIMKDENKWRDICKNEHKTYSLPDEKYKIGEYAIDNSNKFAIYKVKLSEDPNLLKLHRRIQILSLFFIEGASYIDTEEPLWDIYWLFNMETKECIGFATTYKYWYYGGHLNFDSQNYKRQYRAKISQFLILPPYQGKGHGTQFYSHIYDSWKTDLSVVEVTIEDPNESFDDLRDINDLMMLSEENFFTSLENKLQNNNLQISVWLEDQRTRFKLEKRQFERCVEMILLYLQSDKEYNAFVKKRLYRKNFEALNDIPDNDGKIKAINNSFNLLTEDYHRILEKFSNFKRRYNQK</sequence>
<dbReference type="Gene3D" id="1.10.10.390">
    <property type="match status" value="1"/>
</dbReference>
<dbReference type="AlphaFoldDB" id="A0AAN7ZRK0"/>
<dbReference type="Pfam" id="PF00583">
    <property type="entry name" value="Acetyltransf_1"/>
    <property type="match status" value="1"/>
</dbReference>
<dbReference type="EMBL" id="JAWIZZ010000055">
    <property type="protein sequence ID" value="KAK5774209.1"/>
    <property type="molecule type" value="Genomic_DNA"/>
</dbReference>
<evidence type="ECO:0000256" key="2">
    <source>
        <dbReference type="ARBA" id="ARBA00004496"/>
    </source>
</evidence>
<dbReference type="GO" id="GO:0042393">
    <property type="term" value="F:histone binding"/>
    <property type="evidence" value="ECO:0007669"/>
    <property type="project" value="InterPro"/>
</dbReference>
<feature type="site" description="Interaction with histone H4 N-terminus" evidence="17">
    <location>
        <position position="178"/>
    </location>
</feature>
<keyword evidence="21" id="KW-1185">Reference proteome</keyword>
<evidence type="ECO:0000256" key="9">
    <source>
        <dbReference type="ARBA" id="ARBA00022853"/>
    </source>
</evidence>
<dbReference type="Gene3D" id="3.40.630.30">
    <property type="match status" value="1"/>
</dbReference>
<evidence type="ECO:0000256" key="13">
    <source>
        <dbReference type="ARBA" id="ARBA00048017"/>
    </source>
</evidence>
<comment type="caution">
    <text evidence="20">The sequence shown here is derived from an EMBL/GenBank/DDBJ whole genome shotgun (WGS) entry which is preliminary data.</text>
</comment>
<evidence type="ECO:0000256" key="12">
    <source>
        <dbReference type="ARBA" id="ARBA00023315"/>
    </source>
</evidence>
<evidence type="ECO:0000259" key="18">
    <source>
        <dbReference type="Pfam" id="PF00583"/>
    </source>
</evidence>
<feature type="region of interest" description="Interaction with histone H4 N-terminus" evidence="16">
    <location>
        <begin position="46"/>
        <end position="48"/>
    </location>
</feature>
<evidence type="ECO:0000256" key="6">
    <source>
        <dbReference type="ARBA" id="ARBA00022490"/>
    </source>
</evidence>
<dbReference type="Pfam" id="PF21184">
    <property type="entry name" value="HAT1_C_fung"/>
    <property type="match status" value="1"/>
</dbReference>
<comment type="function">
    <text evidence="14">Catalytic component of the histone acetylase B (HAT-B) complex. Has intrinsic substrate specificity that modifies lysine in recognition sequence GXGKXG. Involved in DNA double-strand break repair.</text>
</comment>
<evidence type="ECO:0000256" key="14">
    <source>
        <dbReference type="PIRNR" id="PIRNR038084"/>
    </source>
</evidence>
<comment type="subunit">
    <text evidence="14">Component of the HAT-B complex composed of at least HAT1 and HAT2. The HAT-B complex binds to histone H4 tail.</text>
</comment>
<dbReference type="Proteomes" id="UP001306508">
    <property type="component" value="Unassembled WGS sequence"/>
</dbReference>
<gene>
    <name evidence="20" type="ORF">RI543_004497</name>
</gene>
<feature type="binding site" evidence="16">
    <location>
        <position position="263"/>
    </location>
    <ligand>
        <name>acetyl-CoA</name>
        <dbReference type="ChEBI" id="CHEBI:57288"/>
    </ligand>
</feature>
<organism evidence="20 21">
    <name type="scientific">Arxiozyma heterogenica</name>
    <dbReference type="NCBI Taxonomy" id="278026"/>
    <lineage>
        <taxon>Eukaryota</taxon>
        <taxon>Fungi</taxon>
        <taxon>Dikarya</taxon>
        <taxon>Ascomycota</taxon>
        <taxon>Saccharomycotina</taxon>
        <taxon>Saccharomycetes</taxon>
        <taxon>Saccharomycetales</taxon>
        <taxon>Saccharomycetaceae</taxon>
        <taxon>Arxiozyma</taxon>
    </lineage>
</organism>
<dbReference type="GO" id="GO:0000781">
    <property type="term" value="C:chromosome, telomeric region"/>
    <property type="evidence" value="ECO:0007669"/>
    <property type="project" value="GOC"/>
</dbReference>
<feature type="region of interest" description="Interaction with histone H4 N-terminus" evidence="16">
    <location>
        <begin position="198"/>
        <end position="200"/>
    </location>
</feature>
<dbReference type="InterPro" id="IPR013523">
    <property type="entry name" value="Hist_AcTrfase_HAT1_C"/>
</dbReference>
<keyword evidence="10" id="KW-0234">DNA repair</keyword>
<dbReference type="PANTHER" id="PTHR12046">
    <property type="entry name" value="HISTONE ACETYLTRANSFERASE TYPE B CATALYTIC SUBUNIT"/>
    <property type="match status" value="1"/>
</dbReference>
<keyword evidence="7 14" id="KW-0808">Transferase</keyword>
<evidence type="ECO:0000313" key="21">
    <source>
        <dbReference type="Proteomes" id="UP001306508"/>
    </source>
</evidence>
<evidence type="ECO:0000256" key="10">
    <source>
        <dbReference type="ARBA" id="ARBA00023204"/>
    </source>
</evidence>
<evidence type="ECO:0000256" key="4">
    <source>
        <dbReference type="ARBA" id="ARBA00013184"/>
    </source>
</evidence>
<dbReference type="InterPro" id="IPR016181">
    <property type="entry name" value="Acyl_CoA_acyltransferase"/>
</dbReference>
<dbReference type="FunFam" id="3.40.630.30:FF:000114">
    <property type="entry name" value="Histone acetyltransferase type B catalytic subunit"/>
    <property type="match status" value="1"/>
</dbReference>
<keyword evidence="12 14" id="KW-0012">Acyltransferase</keyword>
<evidence type="ECO:0000259" key="19">
    <source>
        <dbReference type="Pfam" id="PF10394"/>
    </source>
</evidence>
<keyword evidence="8" id="KW-0227">DNA damage</keyword>
<reference evidence="21" key="1">
    <citation type="submission" date="2023-07" db="EMBL/GenBank/DDBJ databases">
        <title>A draft genome of Kazachstania heterogenica Y-27499.</title>
        <authorList>
            <person name="Donic C."/>
            <person name="Kralova J.S."/>
            <person name="Fidel L."/>
            <person name="Ben-Dor S."/>
            <person name="Jung S."/>
        </authorList>
    </citation>
    <scope>NUCLEOTIDE SEQUENCE [LARGE SCALE GENOMIC DNA]</scope>
    <source>
        <strain evidence="21">Y27499</strain>
    </source>
</reference>
<dbReference type="PIRSF" id="PIRSF038084">
    <property type="entry name" value="HAT-B_cat"/>
    <property type="match status" value="1"/>
</dbReference>
<keyword evidence="6 14" id="KW-0963">Cytoplasm</keyword>
<dbReference type="InterPro" id="IPR000182">
    <property type="entry name" value="GNAT_dom"/>
</dbReference>
<dbReference type="GO" id="GO:0031509">
    <property type="term" value="P:subtelomeric heterochromatin formation"/>
    <property type="evidence" value="ECO:0007669"/>
    <property type="project" value="InterPro"/>
</dbReference>
<feature type="domain" description="N-acetyltransferase" evidence="18">
    <location>
        <begin position="180"/>
        <end position="249"/>
    </location>
</feature>
<evidence type="ECO:0000256" key="15">
    <source>
        <dbReference type="PIRSR" id="PIRSR038084-1"/>
    </source>
</evidence>
<dbReference type="Gene3D" id="3.90.360.10">
    <property type="entry name" value="Histone acetyl transferase 1 (HAT1), N-terminal domain"/>
    <property type="match status" value="1"/>
</dbReference>
<comment type="similarity">
    <text evidence="3 14">Belongs to the HAT1 family.</text>
</comment>
<evidence type="ECO:0000256" key="17">
    <source>
        <dbReference type="PIRSR" id="PIRSR038084-3"/>
    </source>
</evidence>
<evidence type="ECO:0000256" key="5">
    <source>
        <dbReference type="ARBA" id="ARBA00021268"/>
    </source>
</evidence>
<dbReference type="InterPro" id="IPR019467">
    <property type="entry name" value="Hat1_N"/>
</dbReference>
<evidence type="ECO:0000313" key="20">
    <source>
        <dbReference type="EMBL" id="KAK5774209.1"/>
    </source>
</evidence>
<dbReference type="GO" id="GO:0004402">
    <property type="term" value="F:histone acetyltransferase activity"/>
    <property type="evidence" value="ECO:0007669"/>
    <property type="project" value="UniProtKB-UniRule"/>
</dbReference>
<dbReference type="InterPro" id="IPR017380">
    <property type="entry name" value="Hist_AcTrfase_B-typ_cat-su"/>
</dbReference>
<dbReference type="SUPFAM" id="SSF55729">
    <property type="entry name" value="Acyl-CoA N-acyltransferases (Nat)"/>
    <property type="match status" value="1"/>
</dbReference>
<name>A0AAN7ZRK0_9SACH</name>
<accession>A0AAN7ZRK0</accession>
<dbReference type="GO" id="GO:0005634">
    <property type="term" value="C:nucleus"/>
    <property type="evidence" value="ECO:0007669"/>
    <property type="project" value="UniProtKB-SubCell"/>
</dbReference>
<evidence type="ECO:0000256" key="11">
    <source>
        <dbReference type="ARBA" id="ARBA00023242"/>
    </source>
</evidence>
<evidence type="ECO:0000256" key="3">
    <source>
        <dbReference type="ARBA" id="ARBA00010543"/>
    </source>
</evidence>
<evidence type="ECO:0000256" key="16">
    <source>
        <dbReference type="PIRSR" id="PIRSR038084-2"/>
    </source>
</evidence>
<keyword evidence="9" id="KW-0156">Chromatin regulator</keyword>
<comment type="catalytic activity">
    <reaction evidence="13 14">
        <text>L-lysyl-[protein] + acetyl-CoA = N(6)-acetyl-L-lysyl-[protein] + CoA + H(+)</text>
        <dbReference type="Rhea" id="RHEA:45948"/>
        <dbReference type="Rhea" id="RHEA-COMP:9752"/>
        <dbReference type="Rhea" id="RHEA-COMP:10731"/>
        <dbReference type="ChEBI" id="CHEBI:15378"/>
        <dbReference type="ChEBI" id="CHEBI:29969"/>
        <dbReference type="ChEBI" id="CHEBI:57287"/>
        <dbReference type="ChEBI" id="CHEBI:57288"/>
        <dbReference type="ChEBI" id="CHEBI:61930"/>
        <dbReference type="EC" id="2.3.1.48"/>
    </reaction>
</comment>
<feature type="binding site" evidence="16">
    <location>
        <begin position="232"/>
        <end position="238"/>
    </location>
    <ligand>
        <name>acetyl-CoA</name>
        <dbReference type="ChEBI" id="CHEBI:57288"/>
    </ligand>
</feature>
<evidence type="ECO:0000256" key="8">
    <source>
        <dbReference type="ARBA" id="ARBA00022763"/>
    </source>
</evidence>
<proteinExistence type="inferred from homology"/>
<dbReference type="GO" id="GO:0005737">
    <property type="term" value="C:cytoplasm"/>
    <property type="evidence" value="ECO:0007669"/>
    <property type="project" value="UniProtKB-SubCell"/>
</dbReference>
<dbReference type="Pfam" id="PF10394">
    <property type="entry name" value="Hat1_N"/>
    <property type="match status" value="1"/>
</dbReference>
<dbReference type="EC" id="2.3.1.48" evidence="4 14"/>
<keyword evidence="11 14" id="KW-0539">Nucleus</keyword>